<proteinExistence type="predicted"/>
<evidence type="ECO:0000313" key="3">
    <source>
        <dbReference type="Proteomes" id="UP000187209"/>
    </source>
</evidence>
<name>A0A1R2ASW7_9CILI</name>
<dbReference type="EMBL" id="MPUH01001473">
    <property type="protein sequence ID" value="OMJ67572.1"/>
    <property type="molecule type" value="Genomic_DNA"/>
</dbReference>
<evidence type="ECO:0000313" key="2">
    <source>
        <dbReference type="EMBL" id="OMJ67572.1"/>
    </source>
</evidence>
<keyword evidence="1" id="KW-0175">Coiled coil</keyword>
<organism evidence="2 3">
    <name type="scientific">Stentor coeruleus</name>
    <dbReference type="NCBI Taxonomy" id="5963"/>
    <lineage>
        <taxon>Eukaryota</taxon>
        <taxon>Sar</taxon>
        <taxon>Alveolata</taxon>
        <taxon>Ciliophora</taxon>
        <taxon>Postciliodesmatophora</taxon>
        <taxon>Heterotrichea</taxon>
        <taxon>Heterotrichida</taxon>
        <taxon>Stentoridae</taxon>
        <taxon>Stentor</taxon>
    </lineage>
</organism>
<gene>
    <name evidence="2" type="ORF">SteCoe_35226</name>
</gene>
<protein>
    <recommendedName>
        <fullName evidence="4">FYVE-type domain-containing protein</fullName>
    </recommendedName>
</protein>
<dbReference type="AlphaFoldDB" id="A0A1R2ASW7"/>
<accession>A0A1R2ASW7</accession>
<dbReference type="OrthoDB" id="957735at2759"/>
<feature type="coiled-coil region" evidence="1">
    <location>
        <begin position="115"/>
        <end position="223"/>
    </location>
</feature>
<evidence type="ECO:0000256" key="1">
    <source>
        <dbReference type="SAM" id="Coils"/>
    </source>
</evidence>
<dbReference type="Proteomes" id="UP000187209">
    <property type="component" value="Unassembled WGS sequence"/>
</dbReference>
<sequence length="281" mass="31911">MSKFGTFFKSNPENKESKLAAFSQKSTKFFSAMLDSKDTCRVGGCNFKLISANKFACISCSQAVCKEHSSEVSGEESQRICDFCRDDKIRAEKEGKTLELKEKLFQEIRVLQEDRVSKTREVSKLGSKIRKLENECKENQTKFSAEQEEIKENIEKQRLLLSAIEAEYKEIKMQLEGAQIIEGKASIKLDRGNKTLGALKVEIQTLEGEQSDKQALLDELKKTASNNVPIKMIKESLCKLCLMKVSLTNSIMFKNIVPTAEEKKPQSQEDMKRNICTCEVY</sequence>
<evidence type="ECO:0008006" key="4">
    <source>
        <dbReference type="Google" id="ProtNLM"/>
    </source>
</evidence>
<keyword evidence="3" id="KW-1185">Reference proteome</keyword>
<comment type="caution">
    <text evidence="2">The sequence shown here is derived from an EMBL/GenBank/DDBJ whole genome shotgun (WGS) entry which is preliminary data.</text>
</comment>
<reference evidence="2 3" key="1">
    <citation type="submission" date="2016-11" db="EMBL/GenBank/DDBJ databases">
        <title>The macronuclear genome of Stentor coeruleus: a giant cell with tiny introns.</title>
        <authorList>
            <person name="Slabodnick M."/>
            <person name="Ruby J.G."/>
            <person name="Reiff S.B."/>
            <person name="Swart E.C."/>
            <person name="Gosai S."/>
            <person name="Prabakaran S."/>
            <person name="Witkowska E."/>
            <person name="Larue G.E."/>
            <person name="Fisher S."/>
            <person name="Freeman R.M."/>
            <person name="Gunawardena J."/>
            <person name="Chu W."/>
            <person name="Stover N.A."/>
            <person name="Gregory B.D."/>
            <person name="Nowacki M."/>
            <person name="Derisi J."/>
            <person name="Roy S.W."/>
            <person name="Marshall W.F."/>
            <person name="Sood P."/>
        </authorList>
    </citation>
    <scope>NUCLEOTIDE SEQUENCE [LARGE SCALE GENOMIC DNA]</scope>
    <source>
        <strain evidence="2">WM001</strain>
    </source>
</reference>